<dbReference type="InterPro" id="IPR021219">
    <property type="entry name" value="DUF2703"/>
</dbReference>
<gene>
    <name evidence="1" type="ORF">R6Y95_03720</name>
</gene>
<keyword evidence="2" id="KW-1185">Reference proteome</keyword>
<evidence type="ECO:0000313" key="1">
    <source>
        <dbReference type="EMBL" id="WOX56449.1"/>
    </source>
</evidence>
<dbReference type="Pfam" id="PF10865">
    <property type="entry name" value="DUF2703"/>
    <property type="match status" value="1"/>
</dbReference>
<evidence type="ECO:0000313" key="2">
    <source>
        <dbReference type="Proteomes" id="UP001626603"/>
    </source>
</evidence>
<sequence length="130" mass="13951">MKKELVIEWKHIGNEIEKTAEEFEETGMTLSAVLAEIRMLLEMEGISVRVDETVLPDDAPAGSEALLFNGVPIEELLAGVEVTAASCSCASCDSCGGDAECRTLCYNGEEYEAIPPELIGRAAAKALELE</sequence>
<accession>A0ABD8AA91</accession>
<organism evidence="1 2">
    <name type="scientific">Methanoculleus palmolei</name>
    <dbReference type="NCBI Taxonomy" id="72612"/>
    <lineage>
        <taxon>Archaea</taxon>
        <taxon>Methanobacteriati</taxon>
        <taxon>Methanobacteriota</taxon>
        <taxon>Stenosarchaea group</taxon>
        <taxon>Methanomicrobia</taxon>
        <taxon>Methanomicrobiales</taxon>
        <taxon>Methanomicrobiaceae</taxon>
        <taxon>Methanoculleus</taxon>
    </lineage>
</organism>
<dbReference type="AlphaFoldDB" id="A0ABD8AA91"/>
<proteinExistence type="predicted"/>
<reference evidence="1 2" key="1">
    <citation type="submission" date="2023-10" db="EMBL/GenBank/DDBJ databases">
        <title>The complete genome sequence of Methanoculleus palmolei DSM 4273.</title>
        <authorList>
            <person name="Lai S.-J."/>
            <person name="You Y.-T."/>
            <person name="Chen S.-C."/>
        </authorList>
    </citation>
    <scope>NUCLEOTIDE SEQUENCE [LARGE SCALE GENOMIC DNA]</scope>
    <source>
        <strain evidence="1 2">DSM 4273</strain>
    </source>
</reference>
<name>A0ABD8AA91_9EURY</name>
<protein>
    <submittedName>
        <fullName evidence="1">DUF2703 domain-containing protein</fullName>
    </submittedName>
</protein>
<dbReference type="Proteomes" id="UP001626603">
    <property type="component" value="Chromosome"/>
</dbReference>
<dbReference type="EMBL" id="CP137641">
    <property type="protein sequence ID" value="WOX56449.1"/>
    <property type="molecule type" value="Genomic_DNA"/>
</dbReference>